<evidence type="ECO:0000259" key="7">
    <source>
        <dbReference type="Pfam" id="PF16198"/>
    </source>
</evidence>
<dbReference type="InterPro" id="IPR020103">
    <property type="entry name" value="PsdUridine_synth_cat_dom_sf"/>
</dbReference>
<evidence type="ECO:0000256" key="2">
    <source>
        <dbReference type="ARBA" id="ARBA00005642"/>
    </source>
</evidence>
<evidence type="ECO:0000256" key="3">
    <source>
        <dbReference type="ARBA" id="ARBA00022694"/>
    </source>
</evidence>
<dbReference type="EC" id="5.4.99.25" evidence="5"/>
<evidence type="ECO:0000256" key="4">
    <source>
        <dbReference type="ARBA" id="ARBA00023235"/>
    </source>
</evidence>
<proteinExistence type="inferred from homology"/>
<evidence type="ECO:0000313" key="8">
    <source>
        <dbReference type="EMBL" id="KAE9637083.1"/>
    </source>
</evidence>
<keyword evidence="3 5" id="KW-0819">tRNA processing</keyword>
<dbReference type="InterPro" id="IPR015947">
    <property type="entry name" value="PUA-like_sf"/>
</dbReference>
<dbReference type="GO" id="GO:1990481">
    <property type="term" value="P:mRNA pseudouridine synthesis"/>
    <property type="evidence" value="ECO:0007669"/>
    <property type="project" value="TreeGrafter"/>
</dbReference>
<gene>
    <name evidence="5 8" type="primary">truB</name>
    <name evidence="8" type="ORF">GND95_01225</name>
</gene>
<comment type="caution">
    <text evidence="8">The sequence shown here is derived from an EMBL/GenBank/DDBJ whole genome shotgun (WGS) entry which is preliminary data.</text>
</comment>
<protein>
    <recommendedName>
        <fullName evidence="5">tRNA pseudouridine synthase B</fullName>
        <ecNumber evidence="5">5.4.99.25</ecNumber>
    </recommendedName>
    <alternativeName>
        <fullName evidence="5">tRNA pseudouridine(55) synthase</fullName>
        <shortName evidence="5">Psi55 synthase</shortName>
    </alternativeName>
    <alternativeName>
        <fullName evidence="5">tRNA pseudouridylate synthase</fullName>
    </alternativeName>
    <alternativeName>
        <fullName evidence="5">tRNA-uridine isomerase</fullName>
    </alternativeName>
</protein>
<accession>A0A7C8LME2</accession>
<evidence type="ECO:0000256" key="5">
    <source>
        <dbReference type="HAMAP-Rule" id="MF_01080"/>
    </source>
</evidence>
<dbReference type="Gene3D" id="3.30.2350.10">
    <property type="entry name" value="Pseudouridine synthase"/>
    <property type="match status" value="1"/>
</dbReference>
<keyword evidence="9" id="KW-1185">Reference proteome</keyword>
<dbReference type="InterPro" id="IPR032819">
    <property type="entry name" value="TruB_C"/>
</dbReference>
<organism evidence="8 9">
    <name type="scientific">Defluviitalea raffinosedens</name>
    <dbReference type="NCBI Taxonomy" id="1450156"/>
    <lineage>
        <taxon>Bacteria</taxon>
        <taxon>Bacillati</taxon>
        <taxon>Bacillota</taxon>
        <taxon>Clostridia</taxon>
        <taxon>Lachnospirales</taxon>
        <taxon>Defluviitaleaceae</taxon>
        <taxon>Defluviitalea</taxon>
    </lineage>
</organism>
<evidence type="ECO:0000313" key="9">
    <source>
        <dbReference type="Proteomes" id="UP000483018"/>
    </source>
</evidence>
<keyword evidence="4 5" id="KW-0413">Isomerase</keyword>
<dbReference type="InterPro" id="IPR036974">
    <property type="entry name" value="PUA_sf"/>
</dbReference>
<reference evidence="8 9" key="1">
    <citation type="submission" date="2019-12" db="EMBL/GenBank/DDBJ databases">
        <title>Defluviitalea raffinosedens, isolated from a biogas fermenter, genome sequencing and characterization.</title>
        <authorList>
            <person name="Rettenmaier R."/>
            <person name="Schneider M."/>
            <person name="Neuhaus K."/>
            <person name="Liebl W."/>
            <person name="Zverlov V."/>
        </authorList>
    </citation>
    <scope>NUCLEOTIDE SEQUENCE [LARGE SCALE GENOMIC DNA]</scope>
    <source>
        <strain evidence="8 9">249c-K6</strain>
    </source>
</reference>
<dbReference type="Gene3D" id="2.30.130.10">
    <property type="entry name" value="PUA domain"/>
    <property type="match status" value="1"/>
</dbReference>
<dbReference type="Proteomes" id="UP000483018">
    <property type="component" value="Unassembled WGS sequence"/>
</dbReference>
<name>A0A7C8LME2_9FIRM</name>
<dbReference type="EMBL" id="WSLF01000001">
    <property type="protein sequence ID" value="KAE9637083.1"/>
    <property type="molecule type" value="Genomic_DNA"/>
</dbReference>
<comment type="function">
    <text evidence="5">Responsible for synthesis of pseudouridine from uracil-55 in the psi GC loop of transfer RNAs.</text>
</comment>
<dbReference type="PANTHER" id="PTHR13767">
    <property type="entry name" value="TRNA-PSEUDOURIDINE SYNTHASE"/>
    <property type="match status" value="1"/>
</dbReference>
<dbReference type="SUPFAM" id="SSF55120">
    <property type="entry name" value="Pseudouridine synthase"/>
    <property type="match status" value="1"/>
</dbReference>
<feature type="domain" description="Pseudouridine synthase II N-terminal" evidence="6">
    <location>
        <begin position="23"/>
        <end position="171"/>
    </location>
</feature>
<dbReference type="GO" id="GO:0031119">
    <property type="term" value="P:tRNA pseudouridine synthesis"/>
    <property type="evidence" value="ECO:0007669"/>
    <property type="project" value="UniProtKB-UniRule"/>
</dbReference>
<dbReference type="FunFam" id="3.30.2350.10:FF:000011">
    <property type="entry name" value="tRNA pseudouridine synthase B"/>
    <property type="match status" value="1"/>
</dbReference>
<dbReference type="NCBIfam" id="TIGR00431">
    <property type="entry name" value="TruB"/>
    <property type="match status" value="1"/>
</dbReference>
<dbReference type="InterPro" id="IPR002501">
    <property type="entry name" value="PsdUridine_synth_N"/>
</dbReference>
<comment type="similarity">
    <text evidence="2 5">Belongs to the pseudouridine synthase TruB family. Type 1 subfamily.</text>
</comment>
<evidence type="ECO:0000259" key="6">
    <source>
        <dbReference type="Pfam" id="PF01509"/>
    </source>
</evidence>
<dbReference type="PANTHER" id="PTHR13767:SF2">
    <property type="entry name" value="PSEUDOURIDYLATE SYNTHASE TRUB1"/>
    <property type="match status" value="1"/>
</dbReference>
<dbReference type="PROSITE" id="PS50890">
    <property type="entry name" value="PUA"/>
    <property type="match status" value="1"/>
</dbReference>
<dbReference type="OrthoDB" id="9802309at2"/>
<comment type="catalytic activity">
    <reaction evidence="1 5">
        <text>uridine(55) in tRNA = pseudouridine(55) in tRNA</text>
        <dbReference type="Rhea" id="RHEA:42532"/>
        <dbReference type="Rhea" id="RHEA-COMP:10101"/>
        <dbReference type="Rhea" id="RHEA-COMP:10102"/>
        <dbReference type="ChEBI" id="CHEBI:65314"/>
        <dbReference type="ChEBI" id="CHEBI:65315"/>
        <dbReference type="EC" id="5.4.99.25"/>
    </reaction>
</comment>
<sequence length="301" mass="34004">MNGILSIYKEKGYTSHDVVAIIRKVLHQKRVGHTGTLDPEAEGVLPVCIGKATKVVEFLIEQKKRYLAIAKLGISTTTQDHTGDIIESKPVDFDKSKIKQVVQSFIGEYEQVPPMYSAIKVNGKKLYELARQGKTIERKARKVHIYDIKITSFIPPDQIELDILCSKGTYIRTLCADIGAQLGCGAHMSSLIRTEVGIFNINNSIKLDEFKELVDQQEIDNIIVNIDELFREYPSVTIKKTGEKALMNGNKIHFSYIKNKHEAIKAHDIIRVYSDCGNFIGLYNVAIEGEEFYLKPLKLFL</sequence>
<dbReference type="RefSeq" id="WP_158738997.1">
    <property type="nucleotide sequence ID" value="NZ_JAFBEP010000004.1"/>
</dbReference>
<feature type="domain" description="tRNA pseudouridylate synthase B C-terminal" evidence="7">
    <location>
        <begin position="172"/>
        <end position="229"/>
    </location>
</feature>
<dbReference type="Pfam" id="PF16198">
    <property type="entry name" value="TruB_C_2"/>
    <property type="match status" value="1"/>
</dbReference>
<dbReference type="GO" id="GO:0003723">
    <property type="term" value="F:RNA binding"/>
    <property type="evidence" value="ECO:0007669"/>
    <property type="project" value="InterPro"/>
</dbReference>
<feature type="active site" description="Nucleophile" evidence="5">
    <location>
        <position position="38"/>
    </location>
</feature>
<dbReference type="AlphaFoldDB" id="A0A7C8LME2"/>
<dbReference type="HAMAP" id="MF_01080">
    <property type="entry name" value="TruB_bact"/>
    <property type="match status" value="1"/>
</dbReference>
<evidence type="ECO:0000256" key="1">
    <source>
        <dbReference type="ARBA" id="ARBA00000385"/>
    </source>
</evidence>
<dbReference type="GO" id="GO:0160148">
    <property type="term" value="F:tRNA pseudouridine(55) synthase activity"/>
    <property type="evidence" value="ECO:0007669"/>
    <property type="project" value="UniProtKB-EC"/>
</dbReference>
<dbReference type="Pfam" id="PF01509">
    <property type="entry name" value="TruB_N"/>
    <property type="match status" value="1"/>
</dbReference>
<dbReference type="CDD" id="cd02573">
    <property type="entry name" value="PseudoU_synth_EcTruB"/>
    <property type="match status" value="1"/>
</dbReference>
<dbReference type="InterPro" id="IPR014780">
    <property type="entry name" value="tRNA_psdUridine_synth_TruB"/>
</dbReference>
<dbReference type="SUPFAM" id="SSF88697">
    <property type="entry name" value="PUA domain-like"/>
    <property type="match status" value="1"/>
</dbReference>